<sequence length="233" mass="26529">MDHSRRIEREEFIDLGTELKHKRTKHIYKRYKAVYETKKFERDDIICRNETLAAAIPVPPIPKKTKELSGRIESFKLHLDKCVNYKIFVSARAMVPSGVDGNSSVVALLQNIRMQSWSNGKRQRCDNEVLPGDSEATELAQLHRCLVEYQADNLPPGTFIKRPSTKRLLHQVRKMSVILSRCSSVANNLEVILDGYALRCEGEDSTNLTDHQNSTGGVSISCLVVGKIYRWRS</sequence>
<reference evidence="1 2" key="1">
    <citation type="journal article" date="2017" name="Genome Biol. Evol.">
        <title>Phytophthora megakarya and P. palmivora, closely related causal agents of cacao black pod rot, underwent increases in genome sizes and gene numbers by different mechanisms.</title>
        <authorList>
            <person name="Ali S.S."/>
            <person name="Shao J."/>
            <person name="Lary D.J."/>
            <person name="Kronmiller B."/>
            <person name="Shen D."/>
            <person name="Strem M.D."/>
            <person name="Amoako-Attah I."/>
            <person name="Akrofi A.Y."/>
            <person name="Begoude B.A."/>
            <person name="Ten Hoopen G.M."/>
            <person name="Coulibaly K."/>
            <person name="Kebe B.I."/>
            <person name="Melnick R.L."/>
            <person name="Guiltinan M.J."/>
            <person name="Tyler B.M."/>
            <person name="Meinhardt L.W."/>
            <person name="Bailey B.A."/>
        </authorList>
    </citation>
    <scope>NUCLEOTIDE SEQUENCE [LARGE SCALE GENOMIC DNA]</scope>
    <source>
        <strain evidence="2">sbr112.9</strain>
    </source>
</reference>
<name>A0A2P4YTV5_9STRA</name>
<proteinExistence type="predicted"/>
<comment type="caution">
    <text evidence="1">The sequence shown here is derived from an EMBL/GenBank/DDBJ whole genome shotgun (WGS) entry which is preliminary data.</text>
</comment>
<dbReference type="EMBL" id="NCKW01000131">
    <property type="protein sequence ID" value="POM81233.1"/>
    <property type="molecule type" value="Genomic_DNA"/>
</dbReference>
<gene>
    <name evidence="1" type="ORF">PHPALM_827</name>
</gene>
<dbReference type="AlphaFoldDB" id="A0A2P4YTV5"/>
<keyword evidence="2" id="KW-1185">Reference proteome</keyword>
<organism evidence="1 2">
    <name type="scientific">Phytophthora palmivora</name>
    <dbReference type="NCBI Taxonomy" id="4796"/>
    <lineage>
        <taxon>Eukaryota</taxon>
        <taxon>Sar</taxon>
        <taxon>Stramenopiles</taxon>
        <taxon>Oomycota</taxon>
        <taxon>Peronosporomycetes</taxon>
        <taxon>Peronosporales</taxon>
        <taxon>Peronosporaceae</taxon>
        <taxon>Phytophthora</taxon>
    </lineage>
</organism>
<evidence type="ECO:0000313" key="2">
    <source>
        <dbReference type="Proteomes" id="UP000237271"/>
    </source>
</evidence>
<dbReference type="Proteomes" id="UP000237271">
    <property type="component" value="Unassembled WGS sequence"/>
</dbReference>
<evidence type="ECO:0000313" key="1">
    <source>
        <dbReference type="EMBL" id="POM81233.1"/>
    </source>
</evidence>
<protein>
    <submittedName>
        <fullName evidence="1">Uncharacterized protein</fullName>
    </submittedName>
</protein>
<accession>A0A2P4YTV5</accession>